<dbReference type="GO" id="GO:0042134">
    <property type="term" value="F:rRNA primary transcript binding"/>
    <property type="evidence" value="ECO:0007669"/>
    <property type="project" value="InterPro"/>
</dbReference>
<organism evidence="2 3">
    <name type="scientific">Lyophyllum shimeji</name>
    <name type="common">Hon-shimeji</name>
    <name type="synonym">Tricholoma shimeji</name>
    <dbReference type="NCBI Taxonomy" id="47721"/>
    <lineage>
        <taxon>Eukaryota</taxon>
        <taxon>Fungi</taxon>
        <taxon>Dikarya</taxon>
        <taxon>Basidiomycota</taxon>
        <taxon>Agaricomycotina</taxon>
        <taxon>Agaricomycetes</taxon>
        <taxon>Agaricomycetidae</taxon>
        <taxon>Agaricales</taxon>
        <taxon>Tricholomatineae</taxon>
        <taxon>Lyophyllaceae</taxon>
        <taxon>Lyophyllum</taxon>
    </lineage>
</organism>
<sequence length="302" mass="33842">MLKQDARPLRISSHPRSSLNSSHHGSIDAVLKDLKNCSRRLHVALDAFRNEYHLLERLYYKGKNQHRLALFWRRVVEIRRFCRRLDGLHVDQIADTLRSSFFAAEAAPSNSKMMRGSWTHIPELAPVDLASQRCSACCALLEKMQEKLLDSYRSFNLAMQSGAFLQLILTLAAIASRMRAVGEELQEVLQATQDIARRISGILSAPTNNLAPLITDAVENEATTHPHHPQEFLTPQSGIAESSGLDLMTTSVQTGPTRRIVERSAAATADALKLQTAAKVSEHSRKKKRPKPRDEIDDIFGF</sequence>
<evidence type="ECO:0000256" key="1">
    <source>
        <dbReference type="SAM" id="MobiDB-lite"/>
    </source>
</evidence>
<dbReference type="GO" id="GO:0000294">
    <property type="term" value="P:nuclear-transcribed mRNA catabolic process, RNase MRP-dependent"/>
    <property type="evidence" value="ECO:0007669"/>
    <property type="project" value="TreeGrafter"/>
</dbReference>
<dbReference type="PANTHER" id="PTHR37792:SF1">
    <property type="entry name" value="RIBONUCLEASE MRP PROTEIN SUBUNIT RMP1"/>
    <property type="match status" value="1"/>
</dbReference>
<dbReference type="Proteomes" id="UP001063166">
    <property type="component" value="Unassembled WGS sequence"/>
</dbReference>
<accession>A0A9P3PGG4</accession>
<dbReference type="GO" id="GO:0000466">
    <property type="term" value="P:maturation of 5.8S rRNA from tricistronic rRNA transcript (SSU-rRNA, 5.8S rRNA, LSU-rRNA)"/>
    <property type="evidence" value="ECO:0007669"/>
    <property type="project" value="TreeGrafter"/>
</dbReference>
<dbReference type="OrthoDB" id="114080at2759"/>
<feature type="region of interest" description="Disordered" evidence="1">
    <location>
        <begin position="1"/>
        <end position="24"/>
    </location>
</feature>
<keyword evidence="3" id="KW-1185">Reference proteome</keyword>
<proteinExistence type="predicted"/>
<reference evidence="2" key="1">
    <citation type="submission" date="2022-07" db="EMBL/GenBank/DDBJ databases">
        <title>The genome of Lyophyllum shimeji provides insight into the initial evolution of ectomycorrhizal fungal genome.</title>
        <authorList>
            <person name="Kobayashi Y."/>
            <person name="Shibata T."/>
            <person name="Hirakawa H."/>
            <person name="Shigenobu S."/>
            <person name="Nishiyama T."/>
            <person name="Yamada A."/>
            <person name="Hasebe M."/>
            <person name="Kawaguchi M."/>
        </authorList>
    </citation>
    <scope>NUCLEOTIDE SEQUENCE</scope>
    <source>
        <strain evidence="2">AT787</strain>
    </source>
</reference>
<protein>
    <recommendedName>
        <fullName evidence="4">Nucleolus and neural progenitor protein-like N-terminal domain-containing protein</fullName>
    </recommendedName>
</protein>
<feature type="region of interest" description="Disordered" evidence="1">
    <location>
        <begin position="276"/>
        <end position="302"/>
    </location>
</feature>
<dbReference type="GO" id="GO:0000172">
    <property type="term" value="C:ribonuclease MRP complex"/>
    <property type="evidence" value="ECO:0007669"/>
    <property type="project" value="InterPro"/>
</dbReference>
<name>A0A9P3PGG4_LYOSH</name>
<dbReference type="EMBL" id="BRPK01000002">
    <property type="protein sequence ID" value="GLB34994.1"/>
    <property type="molecule type" value="Genomic_DNA"/>
</dbReference>
<dbReference type="InterPro" id="IPR047205">
    <property type="entry name" value="RMP1"/>
</dbReference>
<dbReference type="AlphaFoldDB" id="A0A9P3PGG4"/>
<evidence type="ECO:0000313" key="3">
    <source>
        <dbReference type="Proteomes" id="UP001063166"/>
    </source>
</evidence>
<gene>
    <name evidence="2" type="ORF">LshimejAT787_0205590</name>
</gene>
<comment type="caution">
    <text evidence="2">The sequence shown here is derived from an EMBL/GenBank/DDBJ whole genome shotgun (WGS) entry which is preliminary data.</text>
</comment>
<dbReference type="PANTHER" id="PTHR37792">
    <property type="entry name" value="RIBONUCLEASE MRP PROTEIN SUBUNIT RMP1"/>
    <property type="match status" value="1"/>
</dbReference>
<evidence type="ECO:0008006" key="4">
    <source>
        <dbReference type="Google" id="ProtNLM"/>
    </source>
</evidence>
<evidence type="ECO:0000313" key="2">
    <source>
        <dbReference type="EMBL" id="GLB34994.1"/>
    </source>
</evidence>
<feature type="compositionally biased region" description="Low complexity" evidence="1">
    <location>
        <begin position="12"/>
        <end position="24"/>
    </location>
</feature>